<dbReference type="RefSeq" id="WP_054357203.1">
    <property type="nucleotide sequence ID" value="NZ_LJYW01000001.1"/>
</dbReference>
<dbReference type="AlphaFoldDB" id="A0A0P6VZ32"/>
<organism evidence="10 11">
    <name type="scientific">Prosthecodimorpha hirschii</name>
    <dbReference type="NCBI Taxonomy" id="665126"/>
    <lineage>
        <taxon>Bacteria</taxon>
        <taxon>Pseudomonadati</taxon>
        <taxon>Pseudomonadota</taxon>
        <taxon>Alphaproteobacteria</taxon>
        <taxon>Hyphomicrobiales</taxon>
        <taxon>Ancalomicrobiaceae</taxon>
        <taxon>Prosthecodimorpha</taxon>
    </lineage>
</organism>
<comment type="caution">
    <text evidence="10">The sequence shown here is derived from an EMBL/GenBank/DDBJ whole genome shotgun (WGS) entry which is preliminary data.</text>
</comment>
<evidence type="ECO:0000256" key="1">
    <source>
        <dbReference type="ARBA" id="ARBA00004651"/>
    </source>
</evidence>
<feature type="domain" description="Tyrosine-protein kinase G-rich" evidence="9">
    <location>
        <begin position="394"/>
        <end position="469"/>
    </location>
</feature>
<evidence type="ECO:0000256" key="4">
    <source>
        <dbReference type="ARBA" id="ARBA00022989"/>
    </source>
</evidence>
<dbReference type="GO" id="GO:0004713">
    <property type="term" value="F:protein tyrosine kinase activity"/>
    <property type="evidence" value="ECO:0007669"/>
    <property type="project" value="TreeGrafter"/>
</dbReference>
<proteinExistence type="predicted"/>
<reference evidence="10 11" key="1">
    <citation type="submission" date="2015-09" db="EMBL/GenBank/DDBJ databases">
        <authorList>
            <person name="Jackson K.R."/>
            <person name="Lunt B.L."/>
            <person name="Fisher J.N.B."/>
            <person name="Gardner A.V."/>
            <person name="Bailey M.E."/>
            <person name="Deus L.M."/>
            <person name="Earl A.S."/>
            <person name="Gibby P.D."/>
            <person name="Hartmann K.A."/>
            <person name="Liu J.E."/>
            <person name="Manci A.M."/>
            <person name="Nielsen D.A."/>
            <person name="Solomon M.B."/>
            <person name="Breakwell D.P."/>
            <person name="Burnett S.H."/>
            <person name="Grose J.H."/>
        </authorList>
    </citation>
    <scope>NUCLEOTIDE SEQUENCE [LARGE SCALE GENOMIC DNA]</scope>
    <source>
        <strain evidence="10 11">16</strain>
    </source>
</reference>
<dbReference type="InterPro" id="IPR032807">
    <property type="entry name" value="GNVR"/>
</dbReference>
<keyword evidence="11" id="KW-1185">Reference proteome</keyword>
<evidence type="ECO:0000313" key="10">
    <source>
        <dbReference type="EMBL" id="KPL51040.1"/>
    </source>
</evidence>
<keyword evidence="4 7" id="KW-1133">Transmembrane helix</keyword>
<feature type="coiled-coil region" evidence="6">
    <location>
        <begin position="218"/>
        <end position="281"/>
    </location>
</feature>
<dbReference type="PANTHER" id="PTHR32309:SF13">
    <property type="entry name" value="FERRIC ENTEROBACTIN TRANSPORT PROTEIN FEPE"/>
    <property type="match status" value="1"/>
</dbReference>
<evidence type="ECO:0008006" key="12">
    <source>
        <dbReference type="Google" id="ProtNLM"/>
    </source>
</evidence>
<feature type="transmembrane region" description="Helical" evidence="7">
    <location>
        <begin position="449"/>
        <end position="468"/>
    </location>
</feature>
<evidence type="ECO:0000256" key="6">
    <source>
        <dbReference type="SAM" id="Coils"/>
    </source>
</evidence>
<keyword evidence="5 7" id="KW-0472">Membrane</keyword>
<accession>A0A0P6VZ32</accession>
<evidence type="ECO:0000256" key="2">
    <source>
        <dbReference type="ARBA" id="ARBA00022475"/>
    </source>
</evidence>
<comment type="subcellular location">
    <subcellularLocation>
        <location evidence="1">Cell membrane</location>
        <topology evidence="1">Multi-pass membrane protein</topology>
    </subcellularLocation>
</comment>
<evidence type="ECO:0000313" key="11">
    <source>
        <dbReference type="Proteomes" id="UP000048984"/>
    </source>
</evidence>
<feature type="domain" description="Polysaccharide chain length determinant N-terminal" evidence="8">
    <location>
        <begin position="29"/>
        <end position="121"/>
    </location>
</feature>
<dbReference type="EMBL" id="LJYW01000001">
    <property type="protein sequence ID" value="KPL51040.1"/>
    <property type="molecule type" value="Genomic_DNA"/>
</dbReference>
<name>A0A0P6VZ32_9HYPH</name>
<evidence type="ECO:0000256" key="5">
    <source>
        <dbReference type="ARBA" id="ARBA00023136"/>
    </source>
</evidence>
<evidence type="ECO:0000256" key="7">
    <source>
        <dbReference type="SAM" id="Phobius"/>
    </source>
</evidence>
<protein>
    <recommendedName>
        <fullName evidence="12">Polysaccharide chain length determinant N-terminal domain-containing protein</fullName>
    </recommendedName>
</protein>
<dbReference type="STRING" id="665126.ABB55_01395"/>
<sequence>MVSADFDFQRTPAGPDRSAGAGLDAFGRDVAAVFASLWRRKLWIAGTVAVALGAAFLFVLLSTPLYLSTTRLLIDPRPKRILESEVVPSGLGSSSSGADSLLVDSQVEIVGSDAVLRRVIEANKLAADPEFLVGGGPGLTTRLRALFGPEARSAEPTEIALDRLRRLSRIARVGNTYVIEIGIFSRDAEKAASIANAIAAAYLTEQANASTSATRETTESLTGRLKALRQDVAAAEDRVEAYRRSNSLVGTQGVLIDEQQLQDLNGRLGAARLQREAAEARFAQSARLARAGGGSAASAEALDSPVIAGLRTSLAEYERSLANLGERLGPRHPQVRSLEAQKASVKAQLDSEVRLAVERARSALDLARKNEAALNSSLNDLKQRALTNNEAQIRLRALQRDAEASRGLLEAVLSRAKQSGEQEALPSTNVRVLAAAVAPFRVSYPPAPIVLAAALALGLLLGCLIAWFRDRFA</sequence>
<reference evidence="10 11" key="2">
    <citation type="submission" date="2015-10" db="EMBL/GenBank/DDBJ databases">
        <title>Draft Genome Sequence of Prosthecomicrobium hirschii ATCC 27832.</title>
        <authorList>
            <person name="Daniel J."/>
            <person name="Givan S.A."/>
            <person name="Brun Y.V."/>
            <person name="Brown P.J."/>
        </authorList>
    </citation>
    <scope>NUCLEOTIDE SEQUENCE [LARGE SCALE GENOMIC DNA]</scope>
    <source>
        <strain evidence="10 11">16</strain>
    </source>
</reference>
<gene>
    <name evidence="10" type="ORF">ABB55_01395</name>
</gene>
<dbReference type="Proteomes" id="UP000048984">
    <property type="component" value="Unassembled WGS sequence"/>
</dbReference>
<evidence type="ECO:0000259" key="8">
    <source>
        <dbReference type="Pfam" id="PF02706"/>
    </source>
</evidence>
<feature type="transmembrane region" description="Helical" evidence="7">
    <location>
        <begin position="42"/>
        <end position="67"/>
    </location>
</feature>
<dbReference type="InterPro" id="IPR050445">
    <property type="entry name" value="Bact_polysacc_biosynth/exp"/>
</dbReference>
<dbReference type="PANTHER" id="PTHR32309">
    <property type="entry name" value="TYROSINE-PROTEIN KINASE"/>
    <property type="match status" value="1"/>
</dbReference>
<dbReference type="InterPro" id="IPR003856">
    <property type="entry name" value="LPS_length_determ_N"/>
</dbReference>
<keyword evidence="2" id="KW-1003">Cell membrane</keyword>
<dbReference type="Pfam" id="PF13807">
    <property type="entry name" value="GNVR"/>
    <property type="match status" value="1"/>
</dbReference>
<dbReference type="Pfam" id="PF02706">
    <property type="entry name" value="Wzz"/>
    <property type="match status" value="1"/>
</dbReference>
<keyword evidence="6" id="KW-0175">Coiled coil</keyword>
<evidence type="ECO:0000259" key="9">
    <source>
        <dbReference type="Pfam" id="PF13807"/>
    </source>
</evidence>
<dbReference type="GO" id="GO:0005886">
    <property type="term" value="C:plasma membrane"/>
    <property type="evidence" value="ECO:0007669"/>
    <property type="project" value="UniProtKB-SubCell"/>
</dbReference>
<keyword evidence="3 7" id="KW-0812">Transmembrane</keyword>
<evidence type="ECO:0000256" key="3">
    <source>
        <dbReference type="ARBA" id="ARBA00022692"/>
    </source>
</evidence>